<keyword evidence="4" id="KW-1185">Reference proteome</keyword>
<comment type="caution">
    <text evidence="3">The sequence shown here is derived from an EMBL/GenBank/DDBJ whole genome shotgun (WGS) entry which is preliminary data.</text>
</comment>
<reference evidence="3 4" key="1">
    <citation type="submission" date="2024-06" db="EMBL/GenBank/DDBJ databases">
        <title>A chromosome level genome sequence of Diviner's sage (Salvia divinorum).</title>
        <authorList>
            <person name="Ford S.A."/>
            <person name="Ro D.-K."/>
            <person name="Ness R.W."/>
            <person name="Phillips M.A."/>
        </authorList>
    </citation>
    <scope>NUCLEOTIDE SEQUENCE [LARGE SCALE GENOMIC DNA]</scope>
    <source>
        <strain evidence="3">SAF-2024a</strain>
        <tissue evidence="3">Leaf</tissue>
    </source>
</reference>
<organism evidence="3 4">
    <name type="scientific">Salvia divinorum</name>
    <name type="common">Maria pastora</name>
    <name type="synonym">Diviner's sage</name>
    <dbReference type="NCBI Taxonomy" id="28513"/>
    <lineage>
        <taxon>Eukaryota</taxon>
        <taxon>Viridiplantae</taxon>
        <taxon>Streptophyta</taxon>
        <taxon>Embryophyta</taxon>
        <taxon>Tracheophyta</taxon>
        <taxon>Spermatophyta</taxon>
        <taxon>Magnoliopsida</taxon>
        <taxon>eudicotyledons</taxon>
        <taxon>Gunneridae</taxon>
        <taxon>Pentapetalae</taxon>
        <taxon>asterids</taxon>
        <taxon>lamiids</taxon>
        <taxon>Lamiales</taxon>
        <taxon>Lamiaceae</taxon>
        <taxon>Nepetoideae</taxon>
        <taxon>Mentheae</taxon>
        <taxon>Salviinae</taxon>
        <taxon>Salvia</taxon>
        <taxon>Salvia subgen. Calosphace</taxon>
    </lineage>
</organism>
<dbReference type="EMBL" id="JBEAFC010000004">
    <property type="protein sequence ID" value="KAL1557733.1"/>
    <property type="molecule type" value="Genomic_DNA"/>
</dbReference>
<evidence type="ECO:0000256" key="2">
    <source>
        <dbReference type="SAM" id="MobiDB-lite"/>
    </source>
</evidence>
<feature type="coiled-coil region" evidence="1">
    <location>
        <begin position="41"/>
        <end position="138"/>
    </location>
</feature>
<evidence type="ECO:0000313" key="3">
    <source>
        <dbReference type="EMBL" id="KAL1557733.1"/>
    </source>
</evidence>
<accession>A0ABD1HQF9</accession>
<dbReference type="PANTHER" id="PTHR21470:SF3">
    <property type="entry name" value="RAB6-INTERACTING GOLGIN"/>
    <property type="match status" value="1"/>
</dbReference>
<dbReference type="AlphaFoldDB" id="A0ABD1HQF9"/>
<protein>
    <recommendedName>
        <fullName evidence="5">RAB6-interacting golgin</fullName>
    </recommendedName>
</protein>
<dbReference type="Pfam" id="PF04949">
    <property type="entry name" value="Transcrip_act"/>
    <property type="match status" value="1"/>
</dbReference>
<name>A0ABD1HQF9_SALDI</name>
<dbReference type="Proteomes" id="UP001567538">
    <property type="component" value="Unassembled WGS sequence"/>
</dbReference>
<proteinExistence type="predicted"/>
<dbReference type="InterPro" id="IPR007033">
    <property type="entry name" value="GORAB"/>
</dbReference>
<evidence type="ECO:0000313" key="4">
    <source>
        <dbReference type="Proteomes" id="UP001567538"/>
    </source>
</evidence>
<evidence type="ECO:0008006" key="5">
    <source>
        <dbReference type="Google" id="ProtNLM"/>
    </source>
</evidence>
<evidence type="ECO:0000256" key="1">
    <source>
        <dbReference type="SAM" id="Coils"/>
    </source>
</evidence>
<feature type="region of interest" description="Disordered" evidence="2">
    <location>
        <begin position="1"/>
        <end position="32"/>
    </location>
</feature>
<gene>
    <name evidence="3" type="ORF">AAHA92_08279</name>
</gene>
<keyword evidence="1" id="KW-0175">Coiled coil</keyword>
<dbReference type="PANTHER" id="PTHR21470">
    <property type="entry name" value="RAB6-INTERACTING PROTEIN GORAB"/>
    <property type="match status" value="1"/>
</dbReference>
<sequence>MKKSLGVSIGSSGRSSAGDGEEDETSKTAIASYQARDVEIERRKMEVRERLESQINRAEEEAKRLTQVWAELEELTDPMRKEVSNVRRRLEVANRDLKSLQQICQKKEKEYKEAMEAFQEKSNERSQLTTSLMELLNESEKFRMRKLEELSKIANLKA</sequence>